<comment type="similarity">
    <text evidence="1">Belongs to the peptidase C2 family.</text>
</comment>
<name>E3MBL7_CAERE</name>
<evidence type="ECO:0000313" key="9">
    <source>
        <dbReference type="Proteomes" id="UP000008281"/>
    </source>
</evidence>
<dbReference type="PROSITE" id="PS00139">
    <property type="entry name" value="THIOL_PROTEASE_CYS"/>
    <property type="match status" value="1"/>
</dbReference>
<keyword evidence="9" id="KW-1185">Reference proteome</keyword>
<feature type="domain" description="Calpain catalytic" evidence="7">
    <location>
        <begin position="29"/>
        <end position="311"/>
    </location>
</feature>
<evidence type="ECO:0000256" key="4">
    <source>
        <dbReference type="ARBA" id="ARBA00022807"/>
    </source>
</evidence>
<evidence type="ECO:0000256" key="6">
    <source>
        <dbReference type="PROSITE-ProRule" id="PRU00239"/>
    </source>
</evidence>
<gene>
    <name evidence="8" type="ORF">CRE_16063</name>
</gene>
<dbReference type="PANTHER" id="PTHR10183:SF382">
    <property type="entry name" value="CALPAIN-15"/>
    <property type="match status" value="1"/>
</dbReference>
<protein>
    <recommendedName>
        <fullName evidence="7">Calpain catalytic domain-containing protein</fullName>
    </recommendedName>
</protein>
<keyword evidence="4" id="KW-0788">Thiol protease</keyword>
<dbReference type="PANTHER" id="PTHR10183">
    <property type="entry name" value="CALPAIN"/>
    <property type="match status" value="1"/>
</dbReference>
<dbReference type="Proteomes" id="UP000008281">
    <property type="component" value="Unassembled WGS sequence"/>
</dbReference>
<evidence type="ECO:0000313" key="8">
    <source>
        <dbReference type="EMBL" id="EFO97844.1"/>
    </source>
</evidence>
<dbReference type="AlphaFoldDB" id="E3MBL7"/>
<evidence type="ECO:0000259" key="7">
    <source>
        <dbReference type="PROSITE" id="PS50203"/>
    </source>
</evidence>
<dbReference type="SMART" id="SM00230">
    <property type="entry name" value="CysPc"/>
    <property type="match status" value="2"/>
</dbReference>
<dbReference type="InterPro" id="IPR000169">
    <property type="entry name" value="Pept_cys_AS"/>
</dbReference>
<dbReference type="PRINTS" id="PR00704">
    <property type="entry name" value="CALPAIN"/>
</dbReference>
<keyword evidence="3" id="KW-0378">Hydrolase</keyword>
<dbReference type="GO" id="GO:0005737">
    <property type="term" value="C:cytoplasm"/>
    <property type="evidence" value="ECO:0007669"/>
    <property type="project" value="TreeGrafter"/>
</dbReference>
<sequence>MVVCTGNKLLEECHQWVQLFLKDFGPDDIFFDAEFEYSDGSLKWDEYGTILHYNFIKNNDACPLSIYKDSWPFHADQGQIGDCWLMATLMSIAQRRNLLEKIIPPNDFSLKHGIFLVRLFFNGEWQIVVVDGHFPCSESGCILFARVFYTELWPCLIEKGVAKMLGGYHMLHGGPMISAFQYLTGASCLQINLNKDTNSEMLWRKLQEFQSLGYLVTASTISKFDNGKATQNGLLKHHAYSLLDTCVHNDHRLVLIGCPNYTSWNGKWSELPPYNEEITKQWTDWKKWMVKKRFSWMDIDDLCRWFVKLTIKSQYRSAEGDECELSPGFYFVIYTVVSMLYPIEYSWVFRRYSIFIRRSLTLCFSPTPMDHITYDSVTFKNKVASHQSLLKMVEKFAKPMTEIRKGLFAQEYWRDNFLTLMFQNHTDKPIDINVIVRTESKNVESYGMMTERLWNRYISKSKDPYVGYITIPPRSKCIFGNVWVIPGPIQLKNEVEESEISYMYWIRILDEEIESGRAKLMRYKKVHGAYEACHQWVQLFLKDFGPDDIFFDAEFEYSNGSLKWDKHGTIQHYNELIAYRSTLNIYSDPWPFHAWQGPLGDCWLIAPLMTIARKRDLLEQIIPQNDFSLKHGLFLVRLFFNGEWNIVVVDGHFPLHTSGGYEFARVVCSTELWPCLIEKAVAKMLGGYHNLMGGPLFSSFQYLTGASCLKINLNNETSLDMLWEKLHELLSLGYLISISTLHKFKNGGATQNGLGRCHSYSLLDTCVHEGHRLVLIGGTNILKWNGKWSELPPYNDEVTEKWSEKRKKIVNDRFSWMEIDDLYESFDRMIVCKYREGWHELRTGKGIFQLGQNGQPEKILRIHIKKQCKLIIEVVDQLDPKLWEYVYKVVGVINIHKATSDNQIGDLIVSSTVGLYWAAFRTQYRSVESDEFEIEPGVYFVIYNVMSSLCPLEYSWVIRSPTPLDHISYDCVTFEYDMASHQSLLTMVEQLGQQPMTEIREGLFAQEYARDNFLTLMLENHTDKPIDVCVIARTNIERVQSLGIFPEQHWKLITNPIDLYKTIPPRSKCIFGNIWTIPGPIELKNEVMESEISCKHWIRILEEEIENGRAMRYEKVPGVYKAIPIR</sequence>
<dbReference type="EMBL" id="DS268433">
    <property type="protein sequence ID" value="EFO97844.1"/>
    <property type="molecule type" value="Genomic_DNA"/>
</dbReference>
<evidence type="ECO:0000256" key="5">
    <source>
        <dbReference type="PIRSR" id="PIRSR622684-1"/>
    </source>
</evidence>
<dbReference type="InParanoid" id="E3MBL7"/>
<dbReference type="Pfam" id="PF00648">
    <property type="entry name" value="Peptidase_C2"/>
    <property type="match status" value="2"/>
</dbReference>
<dbReference type="eggNOG" id="KOG0045">
    <property type="taxonomic scope" value="Eukaryota"/>
</dbReference>
<evidence type="ECO:0000256" key="2">
    <source>
        <dbReference type="ARBA" id="ARBA00022670"/>
    </source>
</evidence>
<feature type="active site" evidence="5">
    <location>
        <position position="83"/>
    </location>
</feature>
<dbReference type="InterPro" id="IPR001300">
    <property type="entry name" value="Peptidase_C2_calpain_cat"/>
</dbReference>
<dbReference type="HOGENOM" id="CLU_272278_0_0_1"/>
<dbReference type="PROSITE" id="PS50203">
    <property type="entry name" value="CALPAIN_CAT"/>
    <property type="match status" value="2"/>
</dbReference>
<dbReference type="OrthoDB" id="424753at2759"/>
<dbReference type="Gene3D" id="3.90.70.10">
    <property type="entry name" value="Cysteine proteinases"/>
    <property type="match status" value="2"/>
</dbReference>
<dbReference type="SUPFAM" id="SSF54001">
    <property type="entry name" value="Cysteine proteinases"/>
    <property type="match status" value="2"/>
</dbReference>
<dbReference type="STRING" id="31234.E3MBL7"/>
<keyword evidence="2" id="KW-0645">Protease</keyword>
<evidence type="ECO:0000256" key="3">
    <source>
        <dbReference type="ARBA" id="ARBA00022801"/>
    </source>
</evidence>
<organism evidence="9">
    <name type="scientific">Caenorhabditis remanei</name>
    <name type="common">Caenorhabditis vulgaris</name>
    <dbReference type="NCBI Taxonomy" id="31234"/>
    <lineage>
        <taxon>Eukaryota</taxon>
        <taxon>Metazoa</taxon>
        <taxon>Ecdysozoa</taxon>
        <taxon>Nematoda</taxon>
        <taxon>Chromadorea</taxon>
        <taxon>Rhabditida</taxon>
        <taxon>Rhabditina</taxon>
        <taxon>Rhabditomorpha</taxon>
        <taxon>Rhabditoidea</taxon>
        <taxon>Rhabditidae</taxon>
        <taxon>Peloderinae</taxon>
        <taxon>Caenorhabditis</taxon>
    </lineage>
</organism>
<proteinExistence type="inferred from homology"/>
<feature type="active site" evidence="5">
    <location>
        <position position="260"/>
    </location>
</feature>
<dbReference type="GO" id="GO:0006508">
    <property type="term" value="P:proteolysis"/>
    <property type="evidence" value="ECO:0007669"/>
    <property type="project" value="UniProtKB-KW"/>
</dbReference>
<dbReference type="InterPro" id="IPR038765">
    <property type="entry name" value="Papain-like_cys_pep_sf"/>
</dbReference>
<dbReference type="GO" id="GO:0004198">
    <property type="term" value="F:calcium-dependent cysteine-type endopeptidase activity"/>
    <property type="evidence" value="ECO:0007669"/>
    <property type="project" value="InterPro"/>
</dbReference>
<evidence type="ECO:0000256" key="1">
    <source>
        <dbReference type="ARBA" id="ARBA00007623"/>
    </source>
</evidence>
<comment type="caution">
    <text evidence="6">Lacks conserved residue(s) required for the propagation of feature annotation.</text>
</comment>
<feature type="domain" description="Calpain catalytic" evidence="7">
    <location>
        <begin position="549"/>
        <end position="835"/>
    </location>
</feature>
<dbReference type="InterPro" id="IPR022684">
    <property type="entry name" value="Calpain_cysteine_protease"/>
</dbReference>
<accession>E3MBL7</accession>
<feature type="active site" evidence="5">
    <location>
        <position position="238"/>
    </location>
</feature>
<reference evidence="8" key="1">
    <citation type="submission" date="2007-07" db="EMBL/GenBank/DDBJ databases">
        <title>PCAP assembly of the Caenorhabditis remanei genome.</title>
        <authorList>
            <consortium name="The Caenorhabditis remanei Sequencing Consortium"/>
            <person name="Wilson R.K."/>
        </authorList>
    </citation>
    <scope>NUCLEOTIDE SEQUENCE [LARGE SCALE GENOMIC DNA]</scope>
    <source>
        <strain evidence="8">PB4641</strain>
    </source>
</reference>